<sequence length="321" mass="34270">MGVLSQCRSIHVGRDHDHLKWSKKLAPVLTVSSGDVVTFDTVDSSNDQITLDSDASTIRSLDLGLANPVFGPVFVRDACPGDVLKVEVLDLEVADWGWTAIIPGFGLLADEFPDPDLKIWQLDKGNGYARLNGAVRVPLRPFLGCMGLAPATEEDLSTIPPTNAGGNLDCCELSVGSTVFLPVQTHGALFSCGDGHAAQGHGEVCGTAIETSVKATLRFELCKDQPWVTSPHFQIPPASQLGVTILPDRGRYAATGIDPDLLEAARKAVRNTIQWLVVAKGLTRNEAYMLASVAGDLQIVQAVNMPNFEVAMSLPLGVFSL</sequence>
<dbReference type="PANTHER" id="PTHR31891:SF1">
    <property type="entry name" value="FORMAMIDASE C869.04-RELATED"/>
    <property type="match status" value="1"/>
</dbReference>
<dbReference type="EMBL" id="KV878341">
    <property type="protein sequence ID" value="OJJ46955.1"/>
    <property type="molecule type" value="Genomic_DNA"/>
</dbReference>
<dbReference type="VEuPathDB" id="FungiDB:ASPZODRAFT_141731"/>
<dbReference type="OrthoDB" id="3335528at2759"/>
<gene>
    <name evidence="1" type="ORF">ASPZODRAFT_141731</name>
</gene>
<dbReference type="GO" id="GO:0016811">
    <property type="term" value="F:hydrolase activity, acting on carbon-nitrogen (but not peptide) bonds, in linear amides"/>
    <property type="evidence" value="ECO:0007669"/>
    <property type="project" value="InterPro"/>
</dbReference>
<dbReference type="AlphaFoldDB" id="A0A1L9SIB0"/>
<dbReference type="Gene3D" id="2.60.120.580">
    <property type="entry name" value="Acetamidase/Formamidase-like domains"/>
    <property type="match status" value="2"/>
</dbReference>
<dbReference type="Pfam" id="PF03069">
    <property type="entry name" value="FmdA_AmdA"/>
    <property type="match status" value="1"/>
</dbReference>
<accession>A0A1L9SIB0</accession>
<dbReference type="SUPFAM" id="SSF141130">
    <property type="entry name" value="Acetamidase/Formamidase-like"/>
    <property type="match status" value="1"/>
</dbReference>
<organism evidence="1 2">
    <name type="scientific">Penicilliopsis zonata CBS 506.65</name>
    <dbReference type="NCBI Taxonomy" id="1073090"/>
    <lineage>
        <taxon>Eukaryota</taxon>
        <taxon>Fungi</taxon>
        <taxon>Dikarya</taxon>
        <taxon>Ascomycota</taxon>
        <taxon>Pezizomycotina</taxon>
        <taxon>Eurotiomycetes</taxon>
        <taxon>Eurotiomycetidae</taxon>
        <taxon>Eurotiales</taxon>
        <taxon>Aspergillaceae</taxon>
        <taxon>Penicilliopsis</taxon>
    </lineage>
</organism>
<dbReference type="Proteomes" id="UP000184188">
    <property type="component" value="Unassembled WGS sequence"/>
</dbReference>
<dbReference type="PANTHER" id="PTHR31891">
    <property type="entry name" value="FORMAMIDASE C869.04-RELATED"/>
    <property type="match status" value="1"/>
</dbReference>
<evidence type="ECO:0008006" key="3">
    <source>
        <dbReference type="Google" id="ProtNLM"/>
    </source>
</evidence>
<evidence type="ECO:0000313" key="2">
    <source>
        <dbReference type="Proteomes" id="UP000184188"/>
    </source>
</evidence>
<name>A0A1L9SIB0_9EURO</name>
<dbReference type="GeneID" id="34611241"/>
<dbReference type="RefSeq" id="XP_022581465.1">
    <property type="nucleotide sequence ID" value="XM_022724776.1"/>
</dbReference>
<keyword evidence="2" id="KW-1185">Reference proteome</keyword>
<reference evidence="2" key="1">
    <citation type="journal article" date="2017" name="Genome Biol.">
        <title>Comparative genomics reveals high biological diversity and specific adaptations in the industrially and medically important fungal genus Aspergillus.</title>
        <authorList>
            <person name="de Vries R.P."/>
            <person name="Riley R."/>
            <person name="Wiebenga A."/>
            <person name="Aguilar-Osorio G."/>
            <person name="Amillis S."/>
            <person name="Uchima C.A."/>
            <person name="Anderluh G."/>
            <person name="Asadollahi M."/>
            <person name="Askin M."/>
            <person name="Barry K."/>
            <person name="Battaglia E."/>
            <person name="Bayram O."/>
            <person name="Benocci T."/>
            <person name="Braus-Stromeyer S.A."/>
            <person name="Caldana C."/>
            <person name="Canovas D."/>
            <person name="Cerqueira G.C."/>
            <person name="Chen F."/>
            <person name="Chen W."/>
            <person name="Choi C."/>
            <person name="Clum A."/>
            <person name="Dos Santos R.A."/>
            <person name="Damasio A.R."/>
            <person name="Diallinas G."/>
            <person name="Emri T."/>
            <person name="Fekete E."/>
            <person name="Flipphi M."/>
            <person name="Freyberg S."/>
            <person name="Gallo A."/>
            <person name="Gournas C."/>
            <person name="Habgood R."/>
            <person name="Hainaut M."/>
            <person name="Harispe M.L."/>
            <person name="Henrissat B."/>
            <person name="Hilden K.S."/>
            <person name="Hope R."/>
            <person name="Hossain A."/>
            <person name="Karabika E."/>
            <person name="Karaffa L."/>
            <person name="Karanyi Z."/>
            <person name="Krasevec N."/>
            <person name="Kuo A."/>
            <person name="Kusch H."/>
            <person name="LaButti K."/>
            <person name="Lagendijk E.L."/>
            <person name="Lapidus A."/>
            <person name="Levasseur A."/>
            <person name="Lindquist E."/>
            <person name="Lipzen A."/>
            <person name="Logrieco A.F."/>
            <person name="MacCabe A."/>
            <person name="Maekelae M.R."/>
            <person name="Malavazi I."/>
            <person name="Melin P."/>
            <person name="Meyer V."/>
            <person name="Mielnichuk N."/>
            <person name="Miskei M."/>
            <person name="Molnar A.P."/>
            <person name="Mule G."/>
            <person name="Ngan C.Y."/>
            <person name="Orejas M."/>
            <person name="Orosz E."/>
            <person name="Ouedraogo J.P."/>
            <person name="Overkamp K.M."/>
            <person name="Park H.-S."/>
            <person name="Perrone G."/>
            <person name="Piumi F."/>
            <person name="Punt P.J."/>
            <person name="Ram A.F."/>
            <person name="Ramon A."/>
            <person name="Rauscher S."/>
            <person name="Record E."/>
            <person name="Riano-Pachon D.M."/>
            <person name="Robert V."/>
            <person name="Roehrig J."/>
            <person name="Ruller R."/>
            <person name="Salamov A."/>
            <person name="Salih N.S."/>
            <person name="Samson R.A."/>
            <person name="Sandor E."/>
            <person name="Sanguinetti M."/>
            <person name="Schuetze T."/>
            <person name="Sepcic K."/>
            <person name="Shelest E."/>
            <person name="Sherlock G."/>
            <person name="Sophianopoulou V."/>
            <person name="Squina F.M."/>
            <person name="Sun H."/>
            <person name="Susca A."/>
            <person name="Todd R.B."/>
            <person name="Tsang A."/>
            <person name="Unkles S.E."/>
            <person name="van de Wiele N."/>
            <person name="van Rossen-Uffink D."/>
            <person name="Oliveira J.V."/>
            <person name="Vesth T.C."/>
            <person name="Visser J."/>
            <person name="Yu J.-H."/>
            <person name="Zhou M."/>
            <person name="Andersen M.R."/>
            <person name="Archer D.B."/>
            <person name="Baker S.E."/>
            <person name="Benoit I."/>
            <person name="Brakhage A.A."/>
            <person name="Braus G.H."/>
            <person name="Fischer R."/>
            <person name="Frisvad J.C."/>
            <person name="Goldman G.H."/>
            <person name="Houbraken J."/>
            <person name="Oakley B."/>
            <person name="Pocsi I."/>
            <person name="Scazzocchio C."/>
            <person name="Seiboth B."/>
            <person name="vanKuyk P.A."/>
            <person name="Wortman J."/>
            <person name="Dyer P.S."/>
            <person name="Grigoriev I.V."/>
        </authorList>
    </citation>
    <scope>NUCLEOTIDE SEQUENCE [LARGE SCALE GENOMIC DNA]</scope>
    <source>
        <strain evidence="2">CBS 506.65</strain>
    </source>
</reference>
<protein>
    <recommendedName>
        <fullName evidence="3">Acetamidase/formamidase family protein</fullName>
    </recommendedName>
</protein>
<dbReference type="STRING" id="1073090.A0A1L9SIB0"/>
<dbReference type="InterPro" id="IPR004304">
    <property type="entry name" value="FmdA_AmdA"/>
</dbReference>
<dbReference type="Gene3D" id="3.10.28.20">
    <property type="entry name" value="Acetamidase/Formamidase-like domains"/>
    <property type="match status" value="1"/>
</dbReference>
<evidence type="ECO:0000313" key="1">
    <source>
        <dbReference type="EMBL" id="OJJ46955.1"/>
    </source>
</evidence>
<proteinExistence type="predicted"/>